<dbReference type="EMBL" id="MXPU01000041">
    <property type="protein sequence ID" value="OWO89573.1"/>
    <property type="molecule type" value="Genomic_DNA"/>
</dbReference>
<dbReference type="AlphaFoldDB" id="A0A246DKP8"/>
<dbReference type="PRINTS" id="PR00081">
    <property type="entry name" value="GDHRDH"/>
</dbReference>
<evidence type="ECO:0000313" key="3">
    <source>
        <dbReference type="Proteomes" id="UP000197269"/>
    </source>
</evidence>
<dbReference type="Proteomes" id="UP000197269">
    <property type="component" value="Unassembled WGS sequence"/>
</dbReference>
<comment type="similarity">
    <text evidence="1">Belongs to the short-chain dehydrogenases/reductases (SDR) family.</text>
</comment>
<dbReference type="InterPro" id="IPR036291">
    <property type="entry name" value="NAD(P)-bd_dom_sf"/>
</dbReference>
<dbReference type="SUPFAM" id="SSF51735">
    <property type="entry name" value="NAD(P)-binding Rossmann-fold domains"/>
    <property type="match status" value="1"/>
</dbReference>
<evidence type="ECO:0008006" key="4">
    <source>
        <dbReference type="Google" id="ProtNLM"/>
    </source>
</evidence>
<accession>A0A246DKP8</accession>
<name>A0A246DKP8_9HYPH</name>
<dbReference type="PANTHER" id="PTHR42760">
    <property type="entry name" value="SHORT-CHAIN DEHYDROGENASES/REDUCTASES FAMILY MEMBER"/>
    <property type="match status" value="1"/>
</dbReference>
<reference evidence="2 3" key="1">
    <citation type="submission" date="2017-03" db="EMBL/GenBank/DDBJ databases">
        <title>Genome of strain Rhizobium sp. CNPSo 668.</title>
        <authorList>
            <person name="Ribeiro R."/>
        </authorList>
    </citation>
    <scope>NUCLEOTIDE SEQUENCE [LARGE SCALE GENOMIC DNA]</scope>
    <source>
        <strain evidence="2 3">CNPSo 668</strain>
    </source>
</reference>
<proteinExistence type="inferred from homology"/>
<dbReference type="CDD" id="cd05233">
    <property type="entry name" value="SDR_c"/>
    <property type="match status" value="1"/>
</dbReference>
<gene>
    <name evidence="2" type="ORF">B5E41_30305</name>
</gene>
<organism evidence="2 3">
    <name type="scientific">Rhizobium esperanzae</name>
    <dbReference type="NCBI Taxonomy" id="1967781"/>
    <lineage>
        <taxon>Bacteria</taxon>
        <taxon>Pseudomonadati</taxon>
        <taxon>Pseudomonadota</taxon>
        <taxon>Alphaproteobacteria</taxon>
        <taxon>Hyphomicrobiales</taxon>
        <taxon>Rhizobiaceae</taxon>
        <taxon>Rhizobium/Agrobacterium group</taxon>
        <taxon>Rhizobium</taxon>
    </lineage>
</organism>
<evidence type="ECO:0000313" key="2">
    <source>
        <dbReference type="EMBL" id="OWO89573.1"/>
    </source>
</evidence>
<dbReference type="Gene3D" id="3.40.50.720">
    <property type="entry name" value="NAD(P)-binding Rossmann-like Domain"/>
    <property type="match status" value="1"/>
</dbReference>
<sequence>MTTKERSQPRILVTGVGGSIGMAIISALEAGECSLIKLSQKGMGAGDLVADFGDDAELANAVGTIPGALDGIVLAHGMLQPGPLARVAPLEWRRLLDVNLNSLYTILHSATPKLQAGASIVLVSSTAGFDHSPVGGPHYTVSKWAINGLVRHLASELGSSGIRINAVCPGWIDNPMGRAFLTDAQIEAGLAEIPLKRAGTPSEVASVIKFLLSDEASYVTGALLPVSGGVQ</sequence>
<evidence type="ECO:0000256" key="1">
    <source>
        <dbReference type="ARBA" id="ARBA00006484"/>
    </source>
</evidence>
<comment type="caution">
    <text evidence="2">The sequence shown here is derived from an EMBL/GenBank/DDBJ whole genome shotgun (WGS) entry which is preliminary data.</text>
</comment>
<dbReference type="RefSeq" id="WP_088397256.1">
    <property type="nucleotide sequence ID" value="NZ_MXPU01000041.1"/>
</dbReference>
<dbReference type="GO" id="GO:0016616">
    <property type="term" value="F:oxidoreductase activity, acting on the CH-OH group of donors, NAD or NADP as acceptor"/>
    <property type="evidence" value="ECO:0007669"/>
    <property type="project" value="TreeGrafter"/>
</dbReference>
<protein>
    <recommendedName>
        <fullName evidence="4">Short-chain dehydrogenase</fullName>
    </recommendedName>
</protein>
<dbReference type="InterPro" id="IPR002347">
    <property type="entry name" value="SDR_fam"/>
</dbReference>
<dbReference type="Pfam" id="PF13561">
    <property type="entry name" value="adh_short_C2"/>
    <property type="match status" value="1"/>
</dbReference>